<evidence type="ECO:0000313" key="2">
    <source>
        <dbReference type="EMBL" id="CAH6296346.1"/>
    </source>
</evidence>
<reference evidence="2" key="3">
    <citation type="submission" date="2022-05" db="EMBL/GenBank/DDBJ databases">
        <authorList>
            <person name="Pothier F. J."/>
        </authorList>
    </citation>
    <scope>NUCLEOTIDE SEQUENCE</scope>
    <source>
        <strain evidence="2">DAPP-PG734</strain>
    </source>
</reference>
<keyword evidence="1" id="KW-1133">Transmembrane helix</keyword>
<evidence type="ECO:0000256" key="1">
    <source>
        <dbReference type="SAM" id="Phobius"/>
    </source>
</evidence>
<dbReference type="Proteomes" id="UP000245996">
    <property type="component" value="Unassembled WGS sequence"/>
</dbReference>
<accession>A0A2V1YLG1</accession>
<dbReference type="EMBL" id="UGSO01000001">
    <property type="protein sequence ID" value="SUB17239.1"/>
    <property type="molecule type" value="Genomic_DNA"/>
</dbReference>
<proteinExistence type="predicted"/>
<evidence type="ECO:0000313" key="3">
    <source>
        <dbReference type="EMBL" id="PWJ77700.1"/>
    </source>
</evidence>
<reference evidence="4 6" key="2">
    <citation type="submission" date="2018-06" db="EMBL/GenBank/DDBJ databases">
        <authorList>
            <consortium name="Pathogen Informatics"/>
            <person name="Doyle S."/>
        </authorList>
    </citation>
    <scope>NUCLEOTIDE SEQUENCE [LARGE SCALE GENOMIC DNA]</scope>
    <source>
        <strain evidence="4 6">NCTC9381</strain>
    </source>
</reference>
<evidence type="ECO:0000313" key="4">
    <source>
        <dbReference type="EMBL" id="SUB17239.1"/>
    </source>
</evidence>
<evidence type="ECO:0000313" key="6">
    <source>
        <dbReference type="Proteomes" id="UP000254640"/>
    </source>
</evidence>
<dbReference type="EMBL" id="QGHE01000009">
    <property type="protein sequence ID" value="PWJ77700.1"/>
    <property type="molecule type" value="Genomic_DNA"/>
</dbReference>
<keyword evidence="1" id="KW-0472">Membrane</keyword>
<feature type="transmembrane region" description="Helical" evidence="1">
    <location>
        <begin position="46"/>
        <end position="66"/>
    </location>
</feature>
<dbReference type="EMBL" id="OW970315">
    <property type="protein sequence ID" value="CAH6296346.1"/>
    <property type="molecule type" value="Genomic_DNA"/>
</dbReference>
<accession>A0A379AI31</accession>
<evidence type="ECO:0000313" key="5">
    <source>
        <dbReference type="Proteomes" id="UP000245996"/>
    </source>
</evidence>
<dbReference type="AlphaFoldDB" id="A0A2V1YLG1"/>
<dbReference type="Proteomes" id="UP000254640">
    <property type="component" value="Unassembled WGS sequence"/>
</dbReference>
<name>A0A2V1YLG1_ENTAG</name>
<keyword evidence="6" id="KW-1185">Reference proteome</keyword>
<reference evidence="3 5" key="1">
    <citation type="submission" date="2018-05" db="EMBL/GenBank/DDBJ databases">
        <title>Genomic Encyclopedia of Type Strains, Phase IV (KMG-V): Genome sequencing to study the core and pangenomes of soil and plant-associated prokaryotes.</title>
        <authorList>
            <person name="Whitman W."/>
        </authorList>
    </citation>
    <scope>NUCLEOTIDE SEQUENCE [LARGE SCALE GENOMIC DNA]</scope>
    <source>
        <strain evidence="3 5">PNG 92-11</strain>
    </source>
</reference>
<organism evidence="4 6">
    <name type="scientific">Enterobacter agglomerans</name>
    <name type="common">Erwinia herbicola</name>
    <name type="synonym">Pantoea agglomerans</name>
    <dbReference type="NCBI Taxonomy" id="549"/>
    <lineage>
        <taxon>Bacteria</taxon>
        <taxon>Pseudomonadati</taxon>
        <taxon>Pseudomonadota</taxon>
        <taxon>Gammaproteobacteria</taxon>
        <taxon>Enterobacterales</taxon>
        <taxon>Erwiniaceae</taxon>
        <taxon>Pantoea</taxon>
        <taxon>Pantoea agglomerans group</taxon>
    </lineage>
</organism>
<gene>
    <name evidence="3" type="ORF">C7430_10918</name>
    <name evidence="2" type="ORF">DAPPPG734_11725</name>
    <name evidence="4" type="ORF">NCTC9381_03161</name>
</gene>
<dbReference type="Proteomes" id="UP001158961">
    <property type="component" value="Chromosome"/>
</dbReference>
<dbReference type="GeneID" id="66826213"/>
<sequence length="72" mass="7963">MKKIISLFLIVVLSLLSLYAIADIIGSIYLVARYEEFTLSSSGLIAGKILFTAVCLAFVFILIKIARRKPVN</sequence>
<keyword evidence="1" id="KW-0812">Transmembrane</keyword>
<protein>
    <submittedName>
        <fullName evidence="4">Uncharacterized protein</fullName>
    </submittedName>
</protein>
<dbReference type="RefSeq" id="WP_031592955.1">
    <property type="nucleotide sequence ID" value="NZ_CP077366.1"/>
</dbReference>